<feature type="compositionally biased region" description="Acidic residues" evidence="2">
    <location>
        <begin position="1205"/>
        <end position="1215"/>
    </location>
</feature>
<dbReference type="SMART" id="SM00054">
    <property type="entry name" value="EFh"/>
    <property type="match status" value="4"/>
</dbReference>
<feature type="compositionally biased region" description="Basic and acidic residues" evidence="2">
    <location>
        <begin position="112"/>
        <end position="123"/>
    </location>
</feature>
<protein>
    <recommendedName>
        <fullName evidence="3">EF-hand domain-containing protein</fullName>
    </recommendedName>
</protein>
<dbReference type="InterPro" id="IPR014719">
    <property type="entry name" value="Ribosomal_bL12_C/ClpS-like"/>
</dbReference>
<feature type="compositionally biased region" description="Basic residues" evidence="2">
    <location>
        <begin position="1697"/>
        <end position="1706"/>
    </location>
</feature>
<feature type="compositionally biased region" description="Basic and acidic residues" evidence="2">
    <location>
        <begin position="1172"/>
        <end position="1204"/>
    </location>
</feature>
<dbReference type="Pfam" id="PF13499">
    <property type="entry name" value="EF-hand_7"/>
    <property type="match status" value="1"/>
</dbReference>
<dbReference type="InterPro" id="IPR001611">
    <property type="entry name" value="Leu-rich_rpt"/>
</dbReference>
<feature type="domain" description="EF-hand" evidence="3">
    <location>
        <begin position="320"/>
        <end position="355"/>
    </location>
</feature>
<gene>
    <name evidence="4" type="ORF">PCAL00307_LOCUS5826</name>
</gene>
<dbReference type="SUPFAM" id="SSF54736">
    <property type="entry name" value="ClpS-like"/>
    <property type="match status" value="1"/>
</dbReference>
<dbReference type="EMBL" id="HBIW01006949">
    <property type="protein sequence ID" value="CAE0690390.1"/>
    <property type="molecule type" value="Transcribed_RNA"/>
</dbReference>
<feature type="domain" description="EF-hand" evidence="3">
    <location>
        <begin position="283"/>
        <end position="318"/>
    </location>
</feature>
<keyword evidence="1" id="KW-0106">Calcium</keyword>
<dbReference type="GO" id="GO:0048471">
    <property type="term" value="C:perinuclear region of cytoplasm"/>
    <property type="evidence" value="ECO:0007669"/>
    <property type="project" value="TreeGrafter"/>
</dbReference>
<dbReference type="InterPro" id="IPR032640">
    <property type="entry name" value="AMPK1_CBM"/>
</dbReference>
<dbReference type="GO" id="GO:0005096">
    <property type="term" value="F:GTPase activator activity"/>
    <property type="evidence" value="ECO:0007669"/>
    <property type="project" value="InterPro"/>
</dbReference>
<dbReference type="CDD" id="cd00051">
    <property type="entry name" value="EFh"/>
    <property type="match status" value="2"/>
</dbReference>
<dbReference type="InterPro" id="IPR018247">
    <property type="entry name" value="EF_Hand_1_Ca_BS"/>
</dbReference>
<dbReference type="SUPFAM" id="SSF47473">
    <property type="entry name" value="EF-hand"/>
    <property type="match status" value="1"/>
</dbReference>
<feature type="region of interest" description="Disordered" evidence="2">
    <location>
        <begin position="1252"/>
        <end position="1281"/>
    </location>
</feature>
<dbReference type="PROSITE" id="PS00018">
    <property type="entry name" value="EF_HAND_1"/>
    <property type="match status" value="4"/>
</dbReference>
<reference evidence="4" key="1">
    <citation type="submission" date="2021-01" db="EMBL/GenBank/DDBJ databases">
        <authorList>
            <person name="Corre E."/>
            <person name="Pelletier E."/>
            <person name="Niang G."/>
            <person name="Scheremetjew M."/>
            <person name="Finn R."/>
            <person name="Kale V."/>
            <person name="Holt S."/>
            <person name="Cochrane G."/>
            <person name="Meng A."/>
            <person name="Brown T."/>
            <person name="Cohen L."/>
        </authorList>
    </citation>
    <scope>NUCLEOTIDE SEQUENCE</scope>
    <source>
        <strain evidence="4">CCMP1756</strain>
    </source>
</reference>
<feature type="region of interest" description="Disordered" evidence="2">
    <location>
        <begin position="1113"/>
        <end position="1133"/>
    </location>
</feature>
<organism evidence="4">
    <name type="scientific">Pelagomonas calceolata</name>
    <dbReference type="NCBI Taxonomy" id="35677"/>
    <lineage>
        <taxon>Eukaryota</taxon>
        <taxon>Sar</taxon>
        <taxon>Stramenopiles</taxon>
        <taxon>Ochrophyta</taxon>
        <taxon>Pelagophyceae</taxon>
        <taxon>Pelagomonadales</taxon>
        <taxon>Pelagomonadaceae</taxon>
        <taxon>Pelagomonas</taxon>
    </lineage>
</organism>
<dbReference type="PANTHER" id="PTHR24113:SF15">
    <property type="entry name" value="NACHT DOMAIN-CONTAINING PROTEIN"/>
    <property type="match status" value="1"/>
</dbReference>
<dbReference type="PROSITE" id="PS50222">
    <property type="entry name" value="EF_HAND_2"/>
    <property type="match status" value="4"/>
</dbReference>
<feature type="region of interest" description="Disordered" evidence="2">
    <location>
        <begin position="1310"/>
        <end position="1425"/>
    </location>
</feature>
<feature type="region of interest" description="Disordered" evidence="2">
    <location>
        <begin position="1673"/>
        <end position="1711"/>
    </location>
</feature>
<dbReference type="InterPro" id="IPR013783">
    <property type="entry name" value="Ig-like_fold"/>
</dbReference>
<dbReference type="Pfam" id="PF13202">
    <property type="entry name" value="EF-hand_5"/>
    <property type="match status" value="1"/>
</dbReference>
<dbReference type="InterPro" id="IPR014756">
    <property type="entry name" value="Ig_E-set"/>
</dbReference>
<feature type="compositionally biased region" description="Basic residues" evidence="2">
    <location>
        <begin position="1678"/>
        <end position="1688"/>
    </location>
</feature>
<dbReference type="InterPro" id="IPR032675">
    <property type="entry name" value="LRR_dom_sf"/>
</dbReference>
<feature type="compositionally biased region" description="Basic residues" evidence="2">
    <location>
        <begin position="1313"/>
        <end position="1325"/>
    </location>
</feature>
<feature type="compositionally biased region" description="Basic and acidic residues" evidence="2">
    <location>
        <begin position="1148"/>
        <end position="1161"/>
    </location>
</feature>
<feature type="compositionally biased region" description="Basic and acidic residues" evidence="2">
    <location>
        <begin position="1113"/>
        <end position="1124"/>
    </location>
</feature>
<dbReference type="GO" id="GO:0031267">
    <property type="term" value="F:small GTPase binding"/>
    <property type="evidence" value="ECO:0007669"/>
    <property type="project" value="TreeGrafter"/>
</dbReference>
<dbReference type="SUPFAM" id="SSF81296">
    <property type="entry name" value="E set domains"/>
    <property type="match status" value="1"/>
</dbReference>
<dbReference type="GO" id="GO:0005634">
    <property type="term" value="C:nucleus"/>
    <property type="evidence" value="ECO:0007669"/>
    <property type="project" value="TreeGrafter"/>
</dbReference>
<feature type="compositionally biased region" description="Basic and acidic residues" evidence="2">
    <location>
        <begin position="1326"/>
        <end position="1346"/>
    </location>
</feature>
<dbReference type="Gene3D" id="1.10.238.10">
    <property type="entry name" value="EF-hand"/>
    <property type="match status" value="2"/>
</dbReference>
<feature type="domain" description="EF-hand" evidence="3">
    <location>
        <begin position="1505"/>
        <end position="1540"/>
    </location>
</feature>
<dbReference type="SUPFAM" id="SSF52047">
    <property type="entry name" value="RNI-like"/>
    <property type="match status" value="2"/>
</dbReference>
<dbReference type="PANTHER" id="PTHR24113">
    <property type="entry name" value="RAN GTPASE-ACTIVATING PROTEIN 1"/>
    <property type="match status" value="1"/>
</dbReference>
<feature type="region of interest" description="Disordered" evidence="2">
    <location>
        <begin position="112"/>
        <end position="138"/>
    </location>
</feature>
<feature type="domain" description="EF-hand" evidence="3">
    <location>
        <begin position="1468"/>
        <end position="1503"/>
    </location>
</feature>
<dbReference type="InterPro" id="IPR002048">
    <property type="entry name" value="EF_hand_dom"/>
</dbReference>
<dbReference type="GO" id="GO:0005829">
    <property type="term" value="C:cytosol"/>
    <property type="evidence" value="ECO:0007669"/>
    <property type="project" value="TreeGrafter"/>
</dbReference>
<dbReference type="CDD" id="cd02859">
    <property type="entry name" value="E_set_AMPKbeta_like_N"/>
    <property type="match status" value="1"/>
</dbReference>
<dbReference type="InterPro" id="IPR027038">
    <property type="entry name" value="RanGap"/>
</dbReference>
<evidence type="ECO:0000313" key="4">
    <source>
        <dbReference type="EMBL" id="CAE0690390.1"/>
    </source>
</evidence>
<dbReference type="Gene3D" id="3.30.1390.10">
    <property type="match status" value="1"/>
</dbReference>
<feature type="compositionally biased region" description="Polar residues" evidence="2">
    <location>
        <begin position="2095"/>
        <end position="2118"/>
    </location>
</feature>
<evidence type="ECO:0000256" key="1">
    <source>
        <dbReference type="ARBA" id="ARBA00022837"/>
    </source>
</evidence>
<feature type="compositionally biased region" description="Basic and acidic residues" evidence="2">
    <location>
        <begin position="1252"/>
        <end position="1271"/>
    </location>
</feature>
<dbReference type="InterPro" id="IPR011992">
    <property type="entry name" value="EF-hand-dom_pair"/>
</dbReference>
<dbReference type="Pfam" id="PF13516">
    <property type="entry name" value="LRR_6"/>
    <property type="match status" value="3"/>
</dbReference>
<evidence type="ECO:0000256" key="2">
    <source>
        <dbReference type="SAM" id="MobiDB-lite"/>
    </source>
</evidence>
<dbReference type="Gene3D" id="3.80.10.10">
    <property type="entry name" value="Ribonuclease Inhibitor"/>
    <property type="match status" value="3"/>
</dbReference>
<dbReference type="Gene3D" id="2.60.40.10">
    <property type="entry name" value="Immunoglobulins"/>
    <property type="match status" value="1"/>
</dbReference>
<dbReference type="GO" id="GO:0005509">
    <property type="term" value="F:calcium ion binding"/>
    <property type="evidence" value="ECO:0007669"/>
    <property type="project" value="InterPro"/>
</dbReference>
<evidence type="ECO:0000259" key="3">
    <source>
        <dbReference type="PROSITE" id="PS50222"/>
    </source>
</evidence>
<sequence>MYVWKNVSKRDRRTRPVAPAELHLTKQKTVLAEVEGRAARQRRELEQQRALYKEQEAHEVDLFGREVKDIMLAYLETDHGKQELSRVVAALRAEQDLAEELQKRREIETLKEQEKREAEDHALGKAYAARKGNLEEQERRADKLREKLRRQGLLVEEPAEVDPKDVGWWDLLLTNRSRGFLKRRKFIKLVMTFTDCKWKQAAKLVDKLPSHVVRRVRRPQAERFRVELEKLGGKCALERGADEPPETQFDRDVKFLENQKKQRRSEGLRLQSVNAAAEELQDKELQRVMDTFNTFDADGSGAIDVDELGVLLKALCVPLKNKKELEDLMEDMDDDGSGDIDFDEFYAWYKEYGKQKQGGFFGKMRVMMLQASNAGAAAAGAVQVGEAKRIMCACAEEDAARYARLKFRQSRPRPLGADEDEAREAEEFRNAEKRFSCVRSVVGRPTVSGGGHDEHGEFAISDTPEYEARRLRANRLMFHPVLWPTPPPTPKDIPPLWMNAPNPSLSDPLQAYRDAEAMGATVVGVDPCKGWRSAPRSIKGLATIGSKRFLKGRGKDTSLADAISSLRKDVAKPVGDVPAVFTVDKGAHTAQVMLRWRPELKPKPQLSVGVEGEFSGWEFVQLQPSKKVYAAYDAMVALPPGSYSYTFKIDGEYHLDPAAPQRGDPPKNVIHVVAEHAATSVKDLDIRLDGHGLKDDGAWALAGAIRAGGGGGALKKLSLASNGLSGDGVGALCATLERGDAPGLEVLDLSRNRIGRDGGRAVGKALGTERKVPVDSPTKKEGPCPVKQPTVPAPLVRCVLARCALADDGTAQVAMGLVGHGTLQRLDLNENAIGEYGAAAIARALLRNGVLTHISLAANRIDAKGCEHLSEPVRLSGTLLHLELNDNPRMGSLGAWWLGEALAGGSGELRDQVASERAAKKRGEDPNGGALTLKTLAIAGVGSDEESEGETDKKTIKAEAPTSSAIMRMGATLKAKAVQAKSRAAEKAAGVRQGSLEHLGLGDCQLTGDGTDLLGITALCSACERTKRLTSLDLANNALSDEAVRSLANALDRSKPTPIKTMVLRGNSCDAKWLWRDHRMPASEADEQCAKTAAVTGKHVTYVPSIATTLAQSRKDRINAERERKGRKRARKQAELDLLLKAITPKDETDEERIRREDRGSSDNLRASRGSGSHDAKVLRRQNAREQTELRRKRREYERLKQELEDGVSDEELSTQDDAHVLPPPPVSTETCKLAGEWTSVGWLPEPDKVAARLGRRQERERAKEAARTKDEDDAVEAAGAAAAAKANLAAMRVPDGVRLARAVCDEMDVDKKAKKAKREAAKKKREQEALDRKREDDGLQGRRASDLSVSSSGSARKRKKEVQKPPSKWCCGRKKTDAPAKVKPRKSKDKDSWKEFRKRRQRSGSGEDIYRPRGSFDEIGEQMGRIADPVGDAIRKKEAEKAEADHLAEVRALPTPKELKAMEKKKAEDEWLRDTFQRVDMDHGGTVDAHELTALLIRLGWSHFTRQQLAEVYAQLDEDNSGEIDVEELILWWTQGGGKERVRRERRKVNAILRRLLAKPKRLLLGPPKDARGGTDDPRVQDGVRCLEADASCEAQRLAREAYRRRRPPRDQSECVCQICGLSLVDKAQLALHMRDAKKAHRKYEKAQVAEKERRNMLERARLVVANELRAKEGRKAAKAQKGKFWKKKEDDVLQKRKRKKKKGKKDPPPFPVLLCFDSKVPHHAEVQTYDMPDEKHGRPTGAIGLKTCGVYCVADGLGNPLVTKGSGTEWLKVVWPSSCIGGGGAKAAAAAADTIRRAIAAQAGGAPLPKDPRLEPRALVWLRNRHPEHAKGQAPVFRPILAGETPYEKGRTPEELKLMQLNAEELKAARAKRSRLQKWIIYRKKEAIRKQQDLDEAEEVKRKMIMGGHIEFAVLPKTLKKGREVELFARPRWFRAHPSLPKFSKIKVRVVPEVGSYVVGELRWGHAVLAYGKAGHWLLIAFEKRDNAWILAKAPTRDFLQQVTSTVDISDLDDGVVSPQEVEPGACEEITAKAQRTVADEIQSLAALAEKADVSDAELAALGDARFETPTPVAPEPSGASPSANLSADERSQATGAERSQVTLETGASSAVRSTG</sequence>
<feature type="region of interest" description="Disordered" evidence="2">
    <location>
        <begin position="1148"/>
        <end position="1226"/>
    </location>
</feature>
<name>A0A7S3ZQ86_9STRA</name>
<accession>A0A7S3ZQ86</accession>
<feature type="region of interest" description="Disordered" evidence="2">
    <location>
        <begin position="2070"/>
        <end position="2118"/>
    </location>
</feature>
<dbReference type="Pfam" id="PF16561">
    <property type="entry name" value="AMPK1_CBM"/>
    <property type="match status" value="1"/>
</dbReference>
<dbReference type="SMART" id="SM00368">
    <property type="entry name" value="LRR_RI"/>
    <property type="match status" value="6"/>
</dbReference>
<dbReference type="GO" id="GO:0006913">
    <property type="term" value="P:nucleocytoplasmic transport"/>
    <property type="evidence" value="ECO:0007669"/>
    <property type="project" value="TreeGrafter"/>
</dbReference>
<proteinExistence type="predicted"/>